<comment type="caution">
    <text evidence="1">The sequence shown here is derived from an EMBL/GenBank/DDBJ whole genome shotgun (WGS) entry which is preliminary data.</text>
</comment>
<dbReference type="EMBL" id="JABVEG010000015">
    <property type="protein sequence ID" value="NUI83535.1"/>
    <property type="molecule type" value="Genomic_DNA"/>
</dbReference>
<sequence length="57" mass="6577">MIKRILKIWFIIGMYELSKYLTNELIVMLQSEDDVDAPSDYARVSDQYDINGIAGGY</sequence>
<organism evidence="1 2">
    <name type="scientific">Staphylococcus borealis</name>
    <dbReference type="NCBI Taxonomy" id="2742203"/>
    <lineage>
        <taxon>Bacteria</taxon>
        <taxon>Bacillati</taxon>
        <taxon>Bacillota</taxon>
        <taxon>Bacilli</taxon>
        <taxon>Bacillales</taxon>
        <taxon>Staphylococcaceae</taxon>
        <taxon>Staphylococcus</taxon>
    </lineage>
</organism>
<protein>
    <submittedName>
        <fullName evidence="1">Transcriptional regulator</fullName>
    </submittedName>
</protein>
<accession>A0ABX2LWF4</accession>
<evidence type="ECO:0000313" key="1">
    <source>
        <dbReference type="EMBL" id="NUI83535.1"/>
    </source>
</evidence>
<dbReference type="NCBIfam" id="NF047427">
    <property type="entry name" value="phage_activ_RinB"/>
    <property type="match status" value="1"/>
</dbReference>
<dbReference type="Pfam" id="PF06116">
    <property type="entry name" value="RinB"/>
    <property type="match status" value="1"/>
</dbReference>
<dbReference type="Proteomes" id="UP000610527">
    <property type="component" value="Unassembled WGS sequence"/>
</dbReference>
<reference evidence="1 2" key="1">
    <citation type="submission" date="2020-06" db="EMBL/GenBank/DDBJ databases">
        <title>Staphylococcus borealis sp. nov. -A novel member of the Staphylococcaceae family isolated from skin and blood in humans.</title>
        <authorList>
            <person name="Pain M."/>
            <person name="Wolden R."/>
            <person name="Jaen-Luchoro D."/>
            <person name="Salva-Serra F."/>
            <person name="Iglesias B.P."/>
            <person name="Karlsson R."/>
            <person name="Klingenberg C."/>
            <person name="Cavanagh J.P."/>
        </authorList>
    </citation>
    <scope>NUCLEOTIDE SEQUENCE [LARGE SCALE GENOMIC DNA]</scope>
    <source>
        <strain evidence="1 2">58-22</strain>
    </source>
</reference>
<proteinExistence type="predicted"/>
<keyword evidence="2" id="KW-1185">Reference proteome</keyword>
<dbReference type="RefSeq" id="WP_174841903.1">
    <property type="nucleotide sequence ID" value="NZ_JABVEG010000015.1"/>
</dbReference>
<evidence type="ECO:0000313" key="2">
    <source>
        <dbReference type="Proteomes" id="UP000610527"/>
    </source>
</evidence>
<dbReference type="InterPro" id="IPR009300">
    <property type="entry name" value="Transcription_activator_RinB"/>
</dbReference>
<gene>
    <name evidence="1" type="ORF">HUN84_12615</name>
</gene>
<name>A0ABX2LWF4_9STAP</name>